<dbReference type="EMBL" id="BOOG01000016">
    <property type="protein sequence ID" value="GIH69700.1"/>
    <property type="molecule type" value="Genomic_DNA"/>
</dbReference>
<gene>
    <name evidence="1" type="ORF">Mth01_19530</name>
</gene>
<protein>
    <submittedName>
        <fullName evidence="1">Uncharacterized protein</fullName>
    </submittedName>
</protein>
<reference evidence="1" key="1">
    <citation type="submission" date="2021-01" db="EMBL/GenBank/DDBJ databases">
        <title>Whole genome shotgun sequence of Sphaerimonospora thailandensis NBRC 107569.</title>
        <authorList>
            <person name="Komaki H."/>
            <person name="Tamura T."/>
        </authorList>
    </citation>
    <scope>NUCLEOTIDE SEQUENCE</scope>
    <source>
        <strain evidence="1">NBRC 107569</strain>
    </source>
</reference>
<organism evidence="1 2">
    <name type="scientific">Sphaerimonospora thailandensis</name>
    <dbReference type="NCBI Taxonomy" id="795644"/>
    <lineage>
        <taxon>Bacteria</taxon>
        <taxon>Bacillati</taxon>
        <taxon>Actinomycetota</taxon>
        <taxon>Actinomycetes</taxon>
        <taxon>Streptosporangiales</taxon>
        <taxon>Streptosporangiaceae</taxon>
        <taxon>Sphaerimonospora</taxon>
    </lineage>
</organism>
<name>A0A8J3R7B8_9ACTN</name>
<proteinExistence type="predicted"/>
<evidence type="ECO:0000313" key="2">
    <source>
        <dbReference type="Proteomes" id="UP000610966"/>
    </source>
</evidence>
<sequence length="169" mass="18871">MTEYGAGPEFQAQWVDIGDLHDVARRLQVTSDTIVTCDFQTAVRSVSPLSDMKQVWISSLASGWSHIFRLSGSLPSPVELSLGGHRVFEITYFALVGEIDPPFYAHNGVLDVEFLAEDEYSVHCANLRFNDRTPLPEVLEQYLVVLGRITGRFLDRDWVSSQGLLASIP</sequence>
<keyword evidence="2" id="KW-1185">Reference proteome</keyword>
<dbReference type="Proteomes" id="UP000610966">
    <property type="component" value="Unassembled WGS sequence"/>
</dbReference>
<accession>A0A8J3R7B8</accession>
<evidence type="ECO:0000313" key="1">
    <source>
        <dbReference type="EMBL" id="GIH69700.1"/>
    </source>
</evidence>
<comment type="caution">
    <text evidence="1">The sequence shown here is derived from an EMBL/GenBank/DDBJ whole genome shotgun (WGS) entry which is preliminary data.</text>
</comment>
<dbReference type="AlphaFoldDB" id="A0A8J3R7B8"/>